<dbReference type="HOGENOM" id="CLU_3051483_0_0_1"/>
<evidence type="ECO:0000256" key="1">
    <source>
        <dbReference type="SAM" id="MobiDB-lite"/>
    </source>
</evidence>
<name>U9UHL3_RHIID</name>
<dbReference type="EMBL" id="KI279575">
    <property type="protein sequence ID" value="ESA18048.1"/>
    <property type="molecule type" value="Genomic_DNA"/>
</dbReference>
<dbReference type="AlphaFoldDB" id="U9UHL3"/>
<sequence>MINLNDGRTPRTSLKDTKMHSLPLATTQSLNKPKRYLWLKNVHSNFKSLEKMKR</sequence>
<feature type="region of interest" description="Disordered" evidence="1">
    <location>
        <begin position="1"/>
        <end position="26"/>
    </location>
</feature>
<evidence type="ECO:0000313" key="2">
    <source>
        <dbReference type="EMBL" id="ESA18048.1"/>
    </source>
</evidence>
<accession>U9UHL3</accession>
<reference evidence="2" key="1">
    <citation type="submission" date="2013-07" db="EMBL/GenBank/DDBJ databases">
        <title>The genome of an arbuscular mycorrhizal fungus provides insights into the evolution of the oldest plant symbiosis.</title>
        <authorList>
            <consortium name="DOE Joint Genome Institute"/>
            <person name="Tisserant E."/>
            <person name="Malbreil M."/>
            <person name="Kuo A."/>
            <person name="Kohler A."/>
            <person name="Symeonidi A."/>
            <person name="Balestrini R."/>
            <person name="Charron P."/>
            <person name="Duensing N."/>
            <person name="Frei-dit-Frey N."/>
            <person name="Gianinazzi-Pearson V."/>
            <person name="Gilbert B."/>
            <person name="Handa Y."/>
            <person name="Hijri M."/>
            <person name="Kaul R."/>
            <person name="Kawaguchi M."/>
            <person name="Krajinski F."/>
            <person name="Lammers P."/>
            <person name="Lapierre D."/>
            <person name="Masclaux F.G."/>
            <person name="Murat C."/>
            <person name="Morin E."/>
            <person name="Ndikumana S."/>
            <person name="Pagni M."/>
            <person name="Petitpierre D."/>
            <person name="Requena N."/>
            <person name="Rosikiewicz P."/>
            <person name="Riley R."/>
            <person name="Saito K."/>
            <person name="San Clemente H."/>
            <person name="Shapiro H."/>
            <person name="van Tuinen D."/>
            <person name="Becard G."/>
            <person name="Bonfante P."/>
            <person name="Paszkowski U."/>
            <person name="Shachar-Hill Y."/>
            <person name="Young J.P."/>
            <person name="Sanders I.R."/>
            <person name="Henrissat B."/>
            <person name="Rensing S.A."/>
            <person name="Grigoriev I.V."/>
            <person name="Corradi N."/>
            <person name="Roux C."/>
            <person name="Martin F."/>
        </authorList>
    </citation>
    <scope>NUCLEOTIDE SEQUENCE</scope>
    <source>
        <strain evidence="2">DAOM 197198</strain>
    </source>
</reference>
<proteinExistence type="predicted"/>
<organism evidence="2">
    <name type="scientific">Rhizophagus irregularis (strain DAOM 181602 / DAOM 197198 / MUCL 43194)</name>
    <name type="common">Arbuscular mycorrhizal fungus</name>
    <name type="synonym">Glomus intraradices</name>
    <dbReference type="NCBI Taxonomy" id="747089"/>
    <lineage>
        <taxon>Eukaryota</taxon>
        <taxon>Fungi</taxon>
        <taxon>Fungi incertae sedis</taxon>
        <taxon>Mucoromycota</taxon>
        <taxon>Glomeromycotina</taxon>
        <taxon>Glomeromycetes</taxon>
        <taxon>Glomerales</taxon>
        <taxon>Glomeraceae</taxon>
        <taxon>Rhizophagus</taxon>
    </lineage>
</organism>
<gene>
    <name evidence="2" type="ORF">GLOINDRAFT_21124</name>
</gene>
<protein>
    <submittedName>
        <fullName evidence="2">Uncharacterized protein</fullName>
    </submittedName>
</protein>